<gene>
    <name evidence="7" type="primary">rplR</name>
    <name evidence="8" type="ORF">UU72_C0002G0050</name>
</gene>
<accession>A0A0G0WZ80</accession>
<evidence type="ECO:0000256" key="6">
    <source>
        <dbReference type="ARBA" id="ARBA00035197"/>
    </source>
</evidence>
<dbReference type="FunFam" id="3.30.420.100:FF:000001">
    <property type="entry name" value="50S ribosomal protein L18"/>
    <property type="match status" value="1"/>
</dbReference>
<dbReference type="InterPro" id="IPR057268">
    <property type="entry name" value="Ribosomal_L18"/>
</dbReference>
<organism evidence="8 9">
    <name type="scientific">candidate division WWE3 bacterium GW2011_GWB1_41_6</name>
    <dbReference type="NCBI Taxonomy" id="1619112"/>
    <lineage>
        <taxon>Bacteria</taxon>
        <taxon>Katanobacteria</taxon>
    </lineage>
</organism>
<proteinExistence type="inferred from homology"/>
<comment type="subunit">
    <text evidence="7">Part of the 50S ribosomal subunit; part of the 5S rRNA/L5/L18/L25 subcomplex. Contacts the 5S and 23S rRNAs.</text>
</comment>
<keyword evidence="2 7" id="KW-0699">rRNA-binding</keyword>
<keyword evidence="4 7" id="KW-0689">Ribosomal protein</keyword>
<evidence type="ECO:0000256" key="2">
    <source>
        <dbReference type="ARBA" id="ARBA00022730"/>
    </source>
</evidence>
<dbReference type="InterPro" id="IPR004389">
    <property type="entry name" value="Ribosomal_uL18_bac-type"/>
</dbReference>
<reference evidence="8 9" key="1">
    <citation type="journal article" date="2015" name="Nature">
        <title>rRNA introns, odd ribosomes, and small enigmatic genomes across a large radiation of phyla.</title>
        <authorList>
            <person name="Brown C.T."/>
            <person name="Hug L.A."/>
            <person name="Thomas B.C."/>
            <person name="Sharon I."/>
            <person name="Castelle C.J."/>
            <person name="Singh A."/>
            <person name="Wilkins M.J."/>
            <person name="Williams K.H."/>
            <person name="Banfield J.F."/>
        </authorList>
    </citation>
    <scope>NUCLEOTIDE SEQUENCE [LARGE SCALE GENOMIC DNA]</scope>
</reference>
<evidence type="ECO:0000313" key="9">
    <source>
        <dbReference type="Proteomes" id="UP000034163"/>
    </source>
</evidence>
<dbReference type="NCBIfam" id="TIGR00060">
    <property type="entry name" value="L18_bact"/>
    <property type="match status" value="1"/>
</dbReference>
<name>A0A0G0WZ80_UNCKA</name>
<comment type="function">
    <text evidence="7">This is one of the proteins that bind and probably mediate the attachment of the 5S RNA into the large ribosomal subunit, where it forms part of the central protuberance.</text>
</comment>
<dbReference type="GO" id="GO:0006412">
    <property type="term" value="P:translation"/>
    <property type="evidence" value="ECO:0007669"/>
    <property type="project" value="UniProtKB-UniRule"/>
</dbReference>
<dbReference type="SUPFAM" id="SSF53137">
    <property type="entry name" value="Translational machinery components"/>
    <property type="match status" value="1"/>
</dbReference>
<dbReference type="HAMAP" id="MF_01337_B">
    <property type="entry name" value="Ribosomal_uL18_B"/>
    <property type="match status" value="1"/>
</dbReference>
<dbReference type="InterPro" id="IPR005484">
    <property type="entry name" value="Ribosomal_uL18_bac/plant/anim"/>
</dbReference>
<dbReference type="GO" id="GO:0003735">
    <property type="term" value="F:structural constituent of ribosome"/>
    <property type="evidence" value="ECO:0007669"/>
    <property type="project" value="InterPro"/>
</dbReference>
<dbReference type="GO" id="GO:0008097">
    <property type="term" value="F:5S rRNA binding"/>
    <property type="evidence" value="ECO:0007669"/>
    <property type="project" value="TreeGrafter"/>
</dbReference>
<dbReference type="GO" id="GO:0022625">
    <property type="term" value="C:cytosolic large ribosomal subunit"/>
    <property type="evidence" value="ECO:0007669"/>
    <property type="project" value="TreeGrafter"/>
</dbReference>
<dbReference type="Pfam" id="PF00861">
    <property type="entry name" value="Ribosomal_L18p"/>
    <property type="match status" value="1"/>
</dbReference>
<dbReference type="PANTHER" id="PTHR12899:SF3">
    <property type="entry name" value="LARGE RIBOSOMAL SUBUNIT PROTEIN UL18M"/>
    <property type="match status" value="1"/>
</dbReference>
<evidence type="ECO:0000256" key="5">
    <source>
        <dbReference type="ARBA" id="ARBA00023274"/>
    </source>
</evidence>
<protein>
    <recommendedName>
        <fullName evidence="6 7">Large ribosomal subunit protein uL18</fullName>
    </recommendedName>
</protein>
<dbReference type="Proteomes" id="UP000034163">
    <property type="component" value="Unassembled WGS sequence"/>
</dbReference>
<sequence length="119" mass="13563">MYKVILRKTNRERRKLRVRKKVFGTAGRPRLSVFRSLNYTYAQLIDDTQGKTLVDISGDVKKLHEKGTKTEAAFEVGKLLAQKATEKKIKTAVFDRSGYRYHGRVKSLADGAREGGLEF</sequence>
<evidence type="ECO:0000256" key="4">
    <source>
        <dbReference type="ARBA" id="ARBA00022980"/>
    </source>
</evidence>
<dbReference type="PATRIC" id="fig|1619112.3.peg.171"/>
<evidence type="ECO:0000256" key="1">
    <source>
        <dbReference type="ARBA" id="ARBA00007116"/>
    </source>
</evidence>
<dbReference type="AlphaFoldDB" id="A0A0G0WZ80"/>
<keyword evidence="3 7" id="KW-0694">RNA-binding</keyword>
<dbReference type="Gene3D" id="3.30.420.100">
    <property type="match status" value="1"/>
</dbReference>
<comment type="similarity">
    <text evidence="1 7">Belongs to the universal ribosomal protein uL18 family.</text>
</comment>
<evidence type="ECO:0000256" key="3">
    <source>
        <dbReference type="ARBA" id="ARBA00022884"/>
    </source>
</evidence>
<evidence type="ECO:0000313" key="8">
    <source>
        <dbReference type="EMBL" id="KKS17467.1"/>
    </source>
</evidence>
<dbReference type="CDD" id="cd00432">
    <property type="entry name" value="Ribosomal_L18_L5e"/>
    <property type="match status" value="1"/>
</dbReference>
<comment type="caution">
    <text evidence="8">The sequence shown here is derived from an EMBL/GenBank/DDBJ whole genome shotgun (WGS) entry which is preliminary data.</text>
</comment>
<dbReference type="PANTHER" id="PTHR12899">
    <property type="entry name" value="39S RIBOSOMAL PROTEIN L18, MITOCHONDRIAL"/>
    <property type="match status" value="1"/>
</dbReference>
<dbReference type="EMBL" id="LCBS01000002">
    <property type="protein sequence ID" value="KKS17467.1"/>
    <property type="molecule type" value="Genomic_DNA"/>
</dbReference>
<evidence type="ECO:0000256" key="7">
    <source>
        <dbReference type="HAMAP-Rule" id="MF_01337"/>
    </source>
</evidence>
<keyword evidence="5 7" id="KW-0687">Ribonucleoprotein</keyword>